<dbReference type="Proteomes" id="UP001056120">
    <property type="component" value="Linkage Group LG04"/>
</dbReference>
<sequence>MSNCVVGQFVLSISPTLSEEVLREVVVDTLMECLKDGNAWKFHSSAYHKFIHTLVNYEMISDTTAVQQKHGG</sequence>
<name>A0ACB9JH53_9ASTR</name>
<keyword evidence="2" id="KW-1185">Reference proteome</keyword>
<comment type="caution">
    <text evidence="1">The sequence shown here is derived from an EMBL/GenBank/DDBJ whole genome shotgun (WGS) entry which is preliminary data.</text>
</comment>
<dbReference type="EMBL" id="CM042021">
    <property type="protein sequence ID" value="KAI3819833.1"/>
    <property type="molecule type" value="Genomic_DNA"/>
</dbReference>
<reference evidence="2" key="1">
    <citation type="journal article" date="2022" name="Mol. Ecol. Resour.">
        <title>The genomes of chicory, endive, great burdock and yacon provide insights into Asteraceae palaeo-polyploidization history and plant inulin production.</title>
        <authorList>
            <person name="Fan W."/>
            <person name="Wang S."/>
            <person name="Wang H."/>
            <person name="Wang A."/>
            <person name="Jiang F."/>
            <person name="Liu H."/>
            <person name="Zhao H."/>
            <person name="Xu D."/>
            <person name="Zhang Y."/>
        </authorList>
    </citation>
    <scope>NUCLEOTIDE SEQUENCE [LARGE SCALE GENOMIC DNA]</scope>
    <source>
        <strain evidence="2">cv. Yunnan</strain>
    </source>
</reference>
<organism evidence="1 2">
    <name type="scientific">Smallanthus sonchifolius</name>
    <dbReference type="NCBI Taxonomy" id="185202"/>
    <lineage>
        <taxon>Eukaryota</taxon>
        <taxon>Viridiplantae</taxon>
        <taxon>Streptophyta</taxon>
        <taxon>Embryophyta</taxon>
        <taxon>Tracheophyta</taxon>
        <taxon>Spermatophyta</taxon>
        <taxon>Magnoliopsida</taxon>
        <taxon>eudicotyledons</taxon>
        <taxon>Gunneridae</taxon>
        <taxon>Pentapetalae</taxon>
        <taxon>asterids</taxon>
        <taxon>campanulids</taxon>
        <taxon>Asterales</taxon>
        <taxon>Asteraceae</taxon>
        <taxon>Asteroideae</taxon>
        <taxon>Heliantheae alliance</taxon>
        <taxon>Millerieae</taxon>
        <taxon>Smallanthus</taxon>
    </lineage>
</organism>
<evidence type="ECO:0000313" key="1">
    <source>
        <dbReference type="EMBL" id="KAI3819833.1"/>
    </source>
</evidence>
<accession>A0ACB9JH53</accession>
<reference evidence="1 2" key="2">
    <citation type="journal article" date="2022" name="Mol. Ecol. Resour.">
        <title>The genomes of chicory, endive, great burdock and yacon provide insights into Asteraceae paleo-polyploidization history and plant inulin production.</title>
        <authorList>
            <person name="Fan W."/>
            <person name="Wang S."/>
            <person name="Wang H."/>
            <person name="Wang A."/>
            <person name="Jiang F."/>
            <person name="Liu H."/>
            <person name="Zhao H."/>
            <person name="Xu D."/>
            <person name="Zhang Y."/>
        </authorList>
    </citation>
    <scope>NUCLEOTIDE SEQUENCE [LARGE SCALE GENOMIC DNA]</scope>
    <source>
        <strain evidence="2">cv. Yunnan</strain>
        <tissue evidence="1">Leaves</tissue>
    </source>
</reference>
<proteinExistence type="predicted"/>
<evidence type="ECO:0000313" key="2">
    <source>
        <dbReference type="Proteomes" id="UP001056120"/>
    </source>
</evidence>
<protein>
    <submittedName>
        <fullName evidence="1">Uncharacterized protein</fullName>
    </submittedName>
</protein>
<gene>
    <name evidence="1" type="ORF">L1987_13685</name>
</gene>